<evidence type="ECO:0000313" key="2">
    <source>
        <dbReference type="EMBL" id="EMB36034.1"/>
    </source>
</evidence>
<keyword evidence="1" id="KW-1133">Transmembrane helix</keyword>
<dbReference type="Pfam" id="PF04464">
    <property type="entry name" value="Glyphos_transf"/>
    <property type="match status" value="1"/>
</dbReference>
<dbReference type="PATRIC" id="fig|999432.5.peg.233"/>
<keyword evidence="1" id="KW-0472">Membrane</keyword>
<dbReference type="GO" id="GO:0047355">
    <property type="term" value="F:CDP-glycerol glycerophosphotransferase activity"/>
    <property type="evidence" value="ECO:0007669"/>
    <property type="project" value="InterPro"/>
</dbReference>
<dbReference type="AlphaFoldDB" id="A0A0E2E7Q5"/>
<dbReference type="GO" id="GO:0016020">
    <property type="term" value="C:membrane"/>
    <property type="evidence" value="ECO:0007669"/>
    <property type="project" value="InterPro"/>
</dbReference>
<comment type="caution">
    <text evidence="2">The sequence shown here is derived from an EMBL/GenBank/DDBJ whole genome shotgun (WGS) entry which is preliminary data.</text>
</comment>
<dbReference type="Proteomes" id="UP000011705">
    <property type="component" value="Chromosome"/>
</dbReference>
<evidence type="ECO:0000256" key="1">
    <source>
        <dbReference type="SAM" id="Phobius"/>
    </source>
</evidence>
<gene>
    <name evidence="2" type="ORF">HMPREF9726_00226</name>
</gene>
<evidence type="ECO:0008006" key="3">
    <source>
        <dbReference type="Google" id="ProtNLM"/>
    </source>
</evidence>
<dbReference type="InterPro" id="IPR007554">
    <property type="entry name" value="Glycerophosphate_synth"/>
</dbReference>
<name>A0A0E2E7Q5_TREDN</name>
<dbReference type="EMBL" id="AGDV01000001">
    <property type="protein sequence ID" value="EMB36034.1"/>
    <property type="molecule type" value="Genomic_DNA"/>
</dbReference>
<feature type="transmembrane region" description="Helical" evidence="1">
    <location>
        <begin position="12"/>
        <end position="30"/>
    </location>
</feature>
<accession>A0A0E2E7Q5</accession>
<protein>
    <recommendedName>
        <fullName evidence="3">CDP-glycerol:poly(Glycerophosphate) glycerophosphotransferase</fullName>
    </recommendedName>
</protein>
<dbReference type="Gene3D" id="3.40.50.12580">
    <property type="match status" value="1"/>
</dbReference>
<proteinExistence type="predicted"/>
<organism evidence="2">
    <name type="scientific">Treponema denticola H-22</name>
    <dbReference type="NCBI Taxonomy" id="999432"/>
    <lineage>
        <taxon>Bacteria</taxon>
        <taxon>Pseudomonadati</taxon>
        <taxon>Spirochaetota</taxon>
        <taxon>Spirochaetia</taxon>
        <taxon>Spirochaetales</taxon>
        <taxon>Treponemataceae</taxon>
        <taxon>Treponema</taxon>
    </lineage>
</organism>
<dbReference type="RefSeq" id="WP_002682810.1">
    <property type="nucleotide sequence ID" value="NZ_CM001795.1"/>
</dbReference>
<sequence>MLPLLYIDPGTGSILFSIVIGLITTLYFLTKTAIIRLKVLIYKDKTKVNETKIDFVFYSEGKQYWNVFAPICNEFEKNKVRVLFYTSSEDDPVFLQNYEYISPEYIGKGNKAFARLNMLEADICLMTTPGLDVYQLKRSKKVKHYSHILHALDDATSYRLFGLDYFDSVLLSGEYQMNGIRELEALRGIKRKELCVVGCPYLDVLKEKLKDLPQKNESFTVLIAPSWGTNGILSKYGEKLLTPLVGTGWNIIVRPHPQSKTAESDMLKKLKEKYMVNSNLSWDYEPENIVSLSKADIMISDFSSVIFDYCFLFDKPFLYCNNEFDHRPYDSGDLKELPWKFSILKDIGRELKSTDFNDIRKIIQETCESSALKENRLKAKDTAWQNRGLAGQKVYEFLMEIKKTC</sequence>
<keyword evidence="1" id="KW-0812">Transmembrane</keyword>
<dbReference type="HOGENOM" id="CLU_037413_0_0_12"/>
<dbReference type="InterPro" id="IPR043148">
    <property type="entry name" value="TagF_C"/>
</dbReference>
<reference evidence="2" key="1">
    <citation type="submission" date="2012-01" db="EMBL/GenBank/DDBJ databases">
        <title>The Genome Sequence of Treponema denticola H-22.</title>
        <authorList>
            <consortium name="The Broad Institute Genome Sequencing Platform"/>
            <person name="Earl A."/>
            <person name="Ward D."/>
            <person name="Feldgarden M."/>
            <person name="Gevers D."/>
            <person name="Blanton J.M."/>
            <person name="Fenno C.J."/>
            <person name="Baranova O.V."/>
            <person name="Mathney J."/>
            <person name="Dewhirst F.E."/>
            <person name="Izard J."/>
            <person name="Young S.K."/>
            <person name="Zeng Q."/>
            <person name="Gargeya S."/>
            <person name="Fitzgerald M."/>
            <person name="Haas B."/>
            <person name="Abouelleil A."/>
            <person name="Alvarado L."/>
            <person name="Arachchi H.M."/>
            <person name="Berlin A."/>
            <person name="Chapman S.B."/>
            <person name="Gearin G."/>
            <person name="Goldberg J."/>
            <person name="Griggs A."/>
            <person name="Gujja S."/>
            <person name="Hansen M."/>
            <person name="Heiman D."/>
            <person name="Howarth C."/>
            <person name="Larimer J."/>
            <person name="Lui A."/>
            <person name="MacDonald P.J.P."/>
            <person name="McCowen C."/>
            <person name="Montmayeur A."/>
            <person name="Murphy C."/>
            <person name="Neiman D."/>
            <person name="Pearson M."/>
            <person name="Priest M."/>
            <person name="Roberts A."/>
            <person name="Saif S."/>
            <person name="Shea T."/>
            <person name="Sisk P."/>
            <person name="Stolte C."/>
            <person name="Sykes S."/>
            <person name="Wortman J."/>
            <person name="Nusbaum C."/>
            <person name="Birren B."/>
        </authorList>
    </citation>
    <scope>NUCLEOTIDE SEQUENCE [LARGE SCALE GENOMIC DNA]</scope>
    <source>
        <strain evidence="2">H-22</strain>
    </source>
</reference>